<organism evidence="2 3">
    <name type="scientific">Xenotaenia resolanae</name>
    <dbReference type="NCBI Taxonomy" id="208358"/>
    <lineage>
        <taxon>Eukaryota</taxon>
        <taxon>Metazoa</taxon>
        <taxon>Chordata</taxon>
        <taxon>Craniata</taxon>
        <taxon>Vertebrata</taxon>
        <taxon>Euteleostomi</taxon>
        <taxon>Actinopterygii</taxon>
        <taxon>Neopterygii</taxon>
        <taxon>Teleostei</taxon>
        <taxon>Neoteleostei</taxon>
        <taxon>Acanthomorphata</taxon>
        <taxon>Ovalentaria</taxon>
        <taxon>Atherinomorphae</taxon>
        <taxon>Cyprinodontiformes</taxon>
        <taxon>Goodeidae</taxon>
        <taxon>Xenotaenia</taxon>
    </lineage>
</organism>
<feature type="compositionally biased region" description="Basic and acidic residues" evidence="1">
    <location>
        <begin position="104"/>
        <end position="113"/>
    </location>
</feature>
<evidence type="ECO:0000313" key="2">
    <source>
        <dbReference type="EMBL" id="MEQ2275531.1"/>
    </source>
</evidence>
<gene>
    <name evidence="2" type="ORF">XENORESO_004799</name>
</gene>
<feature type="non-terminal residue" evidence="2">
    <location>
        <position position="145"/>
    </location>
</feature>
<evidence type="ECO:0000256" key="1">
    <source>
        <dbReference type="SAM" id="MobiDB-lite"/>
    </source>
</evidence>
<sequence length="145" mass="16743">MNEVFGPLNDDVSFENDPQIGPGRHLWRHDEDEDFSGEEEFLNILREFLRMMKHGDLADALLSSQSIMSTSKNQFSEDNDQQLTAERINLNESKSSTPNYVSPKDTKSRDDPFVLKQNEQKNSNCVPTTLFLESQRSMDFPLNFH</sequence>
<name>A0ABV0X0W2_9TELE</name>
<feature type="compositionally biased region" description="Polar residues" evidence="1">
    <location>
        <begin position="87"/>
        <end position="100"/>
    </location>
</feature>
<feature type="region of interest" description="Disordered" evidence="1">
    <location>
        <begin position="87"/>
        <end position="120"/>
    </location>
</feature>
<accession>A0ABV0X0W2</accession>
<keyword evidence="3" id="KW-1185">Reference proteome</keyword>
<dbReference type="Proteomes" id="UP001444071">
    <property type="component" value="Unassembled WGS sequence"/>
</dbReference>
<proteinExistence type="predicted"/>
<comment type="caution">
    <text evidence="2">The sequence shown here is derived from an EMBL/GenBank/DDBJ whole genome shotgun (WGS) entry which is preliminary data.</text>
</comment>
<dbReference type="EMBL" id="JAHRIM010081917">
    <property type="protein sequence ID" value="MEQ2275531.1"/>
    <property type="molecule type" value="Genomic_DNA"/>
</dbReference>
<protein>
    <submittedName>
        <fullName evidence="2">Uncharacterized protein</fullName>
    </submittedName>
</protein>
<reference evidence="2 3" key="1">
    <citation type="submission" date="2021-06" db="EMBL/GenBank/DDBJ databases">
        <authorList>
            <person name="Palmer J.M."/>
        </authorList>
    </citation>
    <scope>NUCLEOTIDE SEQUENCE [LARGE SCALE GENOMIC DNA]</scope>
    <source>
        <strain evidence="2 3">XR_2019</strain>
        <tissue evidence="2">Muscle</tissue>
    </source>
</reference>
<evidence type="ECO:0000313" key="3">
    <source>
        <dbReference type="Proteomes" id="UP001444071"/>
    </source>
</evidence>